<organism evidence="3 4">
    <name type="scientific">Ohtaekwangia kribbensis</name>
    <dbReference type="NCBI Taxonomy" id="688913"/>
    <lineage>
        <taxon>Bacteria</taxon>
        <taxon>Pseudomonadati</taxon>
        <taxon>Bacteroidota</taxon>
        <taxon>Cytophagia</taxon>
        <taxon>Cytophagales</taxon>
        <taxon>Fulvivirgaceae</taxon>
        <taxon>Ohtaekwangia</taxon>
    </lineage>
</organism>
<dbReference type="InterPro" id="IPR012338">
    <property type="entry name" value="Beta-lactam/transpept-like"/>
</dbReference>
<comment type="caution">
    <text evidence="3">The sequence shown here is derived from an EMBL/GenBank/DDBJ whole genome shotgun (WGS) entry which is preliminary data.</text>
</comment>
<name>A0ABW3KBE2_9BACT</name>
<dbReference type="EC" id="3.-.-.-" evidence="3"/>
<proteinExistence type="predicted"/>
<gene>
    <name evidence="3" type="ORF">ACFQ21_28840</name>
</gene>
<dbReference type="Gene3D" id="3.40.710.10">
    <property type="entry name" value="DD-peptidase/beta-lactamase superfamily"/>
    <property type="match status" value="1"/>
</dbReference>
<dbReference type="Proteomes" id="UP001597112">
    <property type="component" value="Unassembled WGS sequence"/>
</dbReference>
<keyword evidence="1" id="KW-0732">Signal</keyword>
<dbReference type="InterPro" id="IPR050789">
    <property type="entry name" value="Diverse_Enzym_Activities"/>
</dbReference>
<sequence length="385" mass="42756">MVSQAFTGFLLIVLFTALLSACTTTTTVTGIDNTPENDLSLGSLKLAGFDSIQISRMTQAIAQQEYPNIHSVLIVKNKKLVYERYFPGKDEIWGNSIGMVNHTKDSLHDVRSISKSVVSACIGIAIAQGKIKSENQKVWDFFPEYADLNTGEKSNLTIRHLLTMSSGLEWNENIPYSDPANSEIQMDNSADPIHYVLSRPLVATPGTTWNYNGGCTQVLAAILFKVSGMEADTFANQYLFKPLGISTFFWTQLTTKPGRKSVPAAASGLRLRSRDMAKIGILYMQGGQWKGRQIITEQWAKNSHTPQIQRADGGGYGYQFWTWTMSVDNAAIPMAVAVGNGDQRIYFDHEHDLMIVITAGNYNLWTLKKNADALVKEYIYPSLTL</sequence>
<feature type="domain" description="Beta-lactamase-related" evidence="2">
    <location>
        <begin position="71"/>
        <end position="357"/>
    </location>
</feature>
<evidence type="ECO:0000313" key="3">
    <source>
        <dbReference type="EMBL" id="MFD1003368.1"/>
    </source>
</evidence>
<dbReference type="PANTHER" id="PTHR43283">
    <property type="entry name" value="BETA-LACTAMASE-RELATED"/>
    <property type="match status" value="1"/>
</dbReference>
<feature type="chain" id="PRO_5046243489" evidence="1">
    <location>
        <begin position="22"/>
        <end position="385"/>
    </location>
</feature>
<accession>A0ABW3KBE2</accession>
<dbReference type="RefSeq" id="WP_377586007.1">
    <property type="nucleotide sequence ID" value="NZ_JBHTKA010000016.1"/>
</dbReference>
<dbReference type="PANTHER" id="PTHR43283:SF7">
    <property type="entry name" value="BETA-LACTAMASE-RELATED DOMAIN-CONTAINING PROTEIN"/>
    <property type="match status" value="1"/>
</dbReference>
<protein>
    <submittedName>
        <fullName evidence="3">Serine hydrolase domain-containing protein</fullName>
        <ecNumber evidence="3">3.-.-.-</ecNumber>
    </submittedName>
</protein>
<dbReference type="InterPro" id="IPR001466">
    <property type="entry name" value="Beta-lactam-related"/>
</dbReference>
<evidence type="ECO:0000256" key="1">
    <source>
        <dbReference type="SAM" id="SignalP"/>
    </source>
</evidence>
<dbReference type="EMBL" id="JBHTKA010000016">
    <property type="protein sequence ID" value="MFD1003368.1"/>
    <property type="molecule type" value="Genomic_DNA"/>
</dbReference>
<dbReference type="Pfam" id="PF00144">
    <property type="entry name" value="Beta-lactamase"/>
    <property type="match status" value="1"/>
</dbReference>
<reference evidence="4" key="1">
    <citation type="journal article" date="2019" name="Int. J. Syst. Evol. Microbiol.">
        <title>The Global Catalogue of Microorganisms (GCM) 10K type strain sequencing project: providing services to taxonomists for standard genome sequencing and annotation.</title>
        <authorList>
            <consortium name="The Broad Institute Genomics Platform"/>
            <consortium name="The Broad Institute Genome Sequencing Center for Infectious Disease"/>
            <person name="Wu L."/>
            <person name="Ma J."/>
        </authorList>
    </citation>
    <scope>NUCLEOTIDE SEQUENCE [LARGE SCALE GENOMIC DNA]</scope>
    <source>
        <strain evidence="4">CCUG 58938</strain>
    </source>
</reference>
<evidence type="ECO:0000259" key="2">
    <source>
        <dbReference type="Pfam" id="PF00144"/>
    </source>
</evidence>
<feature type="signal peptide" evidence="1">
    <location>
        <begin position="1"/>
        <end position="21"/>
    </location>
</feature>
<dbReference type="GO" id="GO:0016787">
    <property type="term" value="F:hydrolase activity"/>
    <property type="evidence" value="ECO:0007669"/>
    <property type="project" value="UniProtKB-KW"/>
</dbReference>
<evidence type="ECO:0000313" key="4">
    <source>
        <dbReference type="Proteomes" id="UP001597112"/>
    </source>
</evidence>
<dbReference type="SUPFAM" id="SSF56601">
    <property type="entry name" value="beta-lactamase/transpeptidase-like"/>
    <property type="match status" value="1"/>
</dbReference>
<keyword evidence="3" id="KW-0378">Hydrolase</keyword>
<keyword evidence="4" id="KW-1185">Reference proteome</keyword>